<keyword evidence="2" id="KW-1185">Reference proteome</keyword>
<evidence type="ECO:0000313" key="2">
    <source>
        <dbReference type="Proteomes" id="UP000552644"/>
    </source>
</evidence>
<accession>A0A7W7VN45</accession>
<organism evidence="1 2">
    <name type="scientific">Streptosporangium saharense</name>
    <dbReference type="NCBI Taxonomy" id="1706840"/>
    <lineage>
        <taxon>Bacteria</taxon>
        <taxon>Bacillati</taxon>
        <taxon>Actinomycetota</taxon>
        <taxon>Actinomycetes</taxon>
        <taxon>Streptosporangiales</taxon>
        <taxon>Streptosporangiaceae</taxon>
        <taxon>Streptosporangium</taxon>
    </lineage>
</organism>
<name>A0A7W7VN45_9ACTN</name>
<gene>
    <name evidence="1" type="ORF">FHS44_003209</name>
</gene>
<evidence type="ECO:0000313" key="1">
    <source>
        <dbReference type="EMBL" id="MBB4916124.1"/>
    </source>
</evidence>
<protein>
    <submittedName>
        <fullName evidence="1">Uncharacterized protein</fullName>
    </submittedName>
</protein>
<dbReference type="Pfam" id="PF14106">
    <property type="entry name" value="DUF4279"/>
    <property type="match status" value="1"/>
</dbReference>
<dbReference type="Proteomes" id="UP000552644">
    <property type="component" value="Unassembled WGS sequence"/>
</dbReference>
<proteinExistence type="predicted"/>
<reference evidence="1 2" key="1">
    <citation type="submission" date="2020-08" db="EMBL/GenBank/DDBJ databases">
        <title>Genomic Encyclopedia of Type Strains, Phase III (KMG-III): the genomes of soil and plant-associated and newly described type strains.</title>
        <authorList>
            <person name="Whitman W."/>
        </authorList>
    </citation>
    <scope>NUCLEOTIDE SEQUENCE [LARGE SCALE GENOMIC DNA]</scope>
    <source>
        <strain evidence="1 2">CECT 8840</strain>
    </source>
</reference>
<comment type="caution">
    <text evidence="1">The sequence shown here is derived from an EMBL/GenBank/DDBJ whole genome shotgun (WGS) entry which is preliminary data.</text>
</comment>
<sequence length="144" mass="16022">MSVITGITADRMFRAGERSPRTGEPHRFSSWSVEIGPEGGFERPEDAFDELVSWGLPMAGKFHTLHAEGRWEISLVVVQEFRDADDSMEKGISLAPEVVEWLATADAGVEVDQYVYFDAKVIVLRVGVLNMSESCPMECVVRTV</sequence>
<dbReference type="AlphaFoldDB" id="A0A7W7VN45"/>
<dbReference type="InterPro" id="IPR025459">
    <property type="entry name" value="DUF4279"/>
</dbReference>
<dbReference type="EMBL" id="JACHJP010000002">
    <property type="protein sequence ID" value="MBB4916124.1"/>
    <property type="molecule type" value="Genomic_DNA"/>
</dbReference>